<dbReference type="InterPro" id="IPR010796">
    <property type="entry name" value="C2_B9-type_dom"/>
</dbReference>
<dbReference type="PROSITE" id="PS51381">
    <property type="entry name" value="C2_B9"/>
    <property type="match status" value="1"/>
</dbReference>
<evidence type="ECO:0000313" key="9">
    <source>
        <dbReference type="Proteomes" id="UP000283509"/>
    </source>
</evidence>
<evidence type="ECO:0000256" key="7">
    <source>
        <dbReference type="ARBA" id="ARBA00039274"/>
    </source>
</evidence>
<keyword evidence="4" id="KW-0206">Cytoskeleton</keyword>
<dbReference type="PANTHER" id="PTHR12968">
    <property type="entry name" value="B9 DOMAIN-CONTAINING"/>
    <property type="match status" value="1"/>
</dbReference>
<keyword evidence="5" id="KW-0966">Cell projection</keyword>
<keyword evidence="2" id="KW-0963">Cytoplasm</keyword>
<evidence type="ECO:0000256" key="1">
    <source>
        <dbReference type="ARBA" id="ARBA00004120"/>
    </source>
</evidence>
<evidence type="ECO:0000256" key="3">
    <source>
        <dbReference type="ARBA" id="ARBA00022794"/>
    </source>
</evidence>
<dbReference type="STRING" id="6689.A0A423TLV4"/>
<comment type="subcellular location">
    <subcellularLocation>
        <location evidence="1">Cytoplasm</location>
        <location evidence="1">Cytoskeleton</location>
        <location evidence="1">Cilium basal body</location>
    </subcellularLocation>
</comment>
<gene>
    <name evidence="8" type="ORF">C7M84_003911</name>
</gene>
<keyword evidence="3" id="KW-0970">Cilium biogenesis/degradation</keyword>
<name>A0A423TLV4_PENVA</name>
<comment type="caution">
    <text evidence="8">The sequence shown here is derived from an EMBL/GenBank/DDBJ whole genome shotgun (WGS) entry which is preliminary data.</text>
</comment>
<dbReference type="PANTHER" id="PTHR12968:SF1">
    <property type="entry name" value="B9 DOMAIN-CONTAINING PROTEIN 1"/>
    <property type="match status" value="1"/>
</dbReference>
<evidence type="ECO:0000256" key="4">
    <source>
        <dbReference type="ARBA" id="ARBA00023212"/>
    </source>
</evidence>
<dbReference type="Proteomes" id="UP000283509">
    <property type="component" value="Unassembled WGS sequence"/>
</dbReference>
<dbReference type="AlphaFoldDB" id="A0A423TLV4"/>
<proteinExistence type="inferred from homology"/>
<sequence>MSVSAPSIFMLNVTGQVESGKFIEGDNLYFSYCFTSGQDWEAISGLEECISQITRRSDDERQIFTWNFPIDITFKSTNPFGWPQLVLSIYGTDIFGNEVVMGYTACHLPLAPGKHTRKLTTFVPESASTIQKFMAWLTGRRPEFVDPKLIAQGRGREVTRVRSQGEVTVSFNVMMKDFAKLGYDCGAPPRTPYFDVPVQNVKGPVLSGAGHSEA</sequence>
<dbReference type="GO" id="GO:0060271">
    <property type="term" value="P:cilium assembly"/>
    <property type="evidence" value="ECO:0007669"/>
    <property type="project" value="TreeGrafter"/>
</dbReference>
<keyword evidence="9" id="KW-1185">Reference proteome</keyword>
<evidence type="ECO:0000256" key="5">
    <source>
        <dbReference type="ARBA" id="ARBA00023273"/>
    </source>
</evidence>
<evidence type="ECO:0000256" key="6">
    <source>
        <dbReference type="ARBA" id="ARBA00038411"/>
    </source>
</evidence>
<accession>A0A423TLV4</accession>
<dbReference type="OrthoDB" id="431939at2759"/>
<evidence type="ECO:0000313" key="8">
    <source>
        <dbReference type="EMBL" id="ROT77435.1"/>
    </source>
</evidence>
<organism evidence="8 9">
    <name type="scientific">Penaeus vannamei</name>
    <name type="common">Whiteleg shrimp</name>
    <name type="synonym">Litopenaeus vannamei</name>
    <dbReference type="NCBI Taxonomy" id="6689"/>
    <lineage>
        <taxon>Eukaryota</taxon>
        <taxon>Metazoa</taxon>
        <taxon>Ecdysozoa</taxon>
        <taxon>Arthropoda</taxon>
        <taxon>Crustacea</taxon>
        <taxon>Multicrustacea</taxon>
        <taxon>Malacostraca</taxon>
        <taxon>Eumalacostraca</taxon>
        <taxon>Eucarida</taxon>
        <taxon>Decapoda</taxon>
        <taxon>Dendrobranchiata</taxon>
        <taxon>Penaeoidea</taxon>
        <taxon>Penaeidae</taxon>
        <taxon>Penaeus</taxon>
    </lineage>
</organism>
<dbReference type="Pfam" id="PF07162">
    <property type="entry name" value="B9-C2"/>
    <property type="match status" value="1"/>
</dbReference>
<comment type="similarity">
    <text evidence="6">Belongs to the B9D family.</text>
</comment>
<protein>
    <recommendedName>
        <fullName evidence="7">B9 domain-containing protein 1</fullName>
    </recommendedName>
</protein>
<dbReference type="GO" id="GO:0036038">
    <property type="term" value="C:MKS complex"/>
    <property type="evidence" value="ECO:0007669"/>
    <property type="project" value="TreeGrafter"/>
</dbReference>
<reference evidence="8 9" key="1">
    <citation type="submission" date="2018-04" db="EMBL/GenBank/DDBJ databases">
        <authorList>
            <person name="Zhang X."/>
            <person name="Yuan J."/>
            <person name="Li F."/>
            <person name="Xiang J."/>
        </authorList>
    </citation>
    <scope>NUCLEOTIDE SEQUENCE [LARGE SCALE GENOMIC DNA]</scope>
    <source>
        <tissue evidence="8">Muscle</tissue>
    </source>
</reference>
<reference evidence="8 9" key="2">
    <citation type="submission" date="2019-01" db="EMBL/GenBank/DDBJ databases">
        <title>The decoding of complex shrimp genome reveals the adaptation for benthos swimmer, frequently molting mechanism and breeding impact on genome.</title>
        <authorList>
            <person name="Sun Y."/>
            <person name="Gao Y."/>
            <person name="Yu Y."/>
        </authorList>
    </citation>
    <scope>NUCLEOTIDE SEQUENCE [LARGE SCALE GENOMIC DNA]</scope>
    <source>
        <tissue evidence="8">Muscle</tissue>
    </source>
</reference>
<dbReference type="EMBL" id="QCYY01001524">
    <property type="protein sequence ID" value="ROT77435.1"/>
    <property type="molecule type" value="Genomic_DNA"/>
</dbReference>
<evidence type="ECO:0000256" key="2">
    <source>
        <dbReference type="ARBA" id="ARBA00022490"/>
    </source>
</evidence>